<proteinExistence type="predicted"/>
<accession>A0ABT0PNR7</accession>
<dbReference type="EMBL" id="JAMFLX010000177">
    <property type="protein sequence ID" value="MCL6272362.1"/>
    <property type="molecule type" value="Genomic_DNA"/>
</dbReference>
<name>A0ABT0PNR7_9GAMM</name>
<reference evidence="1 2" key="1">
    <citation type="submission" date="2022-05" db="EMBL/GenBank/DDBJ databases">
        <authorList>
            <person name="Park J.-S."/>
        </authorList>
    </citation>
    <scope>NUCLEOTIDE SEQUENCE [LARGE SCALE GENOMIC DNA]</scope>
    <source>
        <strain evidence="1 2">2012CJ34-2</strain>
    </source>
</reference>
<sequence>VKSHISNENDLNRGIFQCIKYQALLRAEQKALSQPPTARAYLVTESDLPAQLQNLADRLGIYCYTISVNGA</sequence>
<dbReference type="Proteomes" id="UP001203338">
    <property type="component" value="Unassembled WGS sequence"/>
</dbReference>
<comment type="caution">
    <text evidence="1">The sequence shown here is derived from an EMBL/GenBank/DDBJ whole genome shotgun (WGS) entry which is preliminary data.</text>
</comment>
<dbReference type="RefSeq" id="WP_249702072.1">
    <property type="nucleotide sequence ID" value="NZ_JAMFLX010000177.1"/>
</dbReference>
<evidence type="ECO:0000313" key="1">
    <source>
        <dbReference type="EMBL" id="MCL6272362.1"/>
    </source>
</evidence>
<organism evidence="1 2">
    <name type="scientific">Parendozoicomonas callyspongiae</name>
    <dbReference type="NCBI Taxonomy" id="2942213"/>
    <lineage>
        <taxon>Bacteria</taxon>
        <taxon>Pseudomonadati</taxon>
        <taxon>Pseudomonadota</taxon>
        <taxon>Gammaproteobacteria</taxon>
        <taxon>Oceanospirillales</taxon>
        <taxon>Endozoicomonadaceae</taxon>
        <taxon>Parendozoicomonas</taxon>
    </lineage>
</organism>
<gene>
    <name evidence="1" type="ORF">M3P05_20830</name>
</gene>
<feature type="non-terminal residue" evidence="1">
    <location>
        <position position="1"/>
    </location>
</feature>
<protein>
    <submittedName>
        <fullName evidence="1">Uncharacterized protein</fullName>
    </submittedName>
</protein>
<evidence type="ECO:0000313" key="2">
    <source>
        <dbReference type="Proteomes" id="UP001203338"/>
    </source>
</evidence>
<keyword evidence="2" id="KW-1185">Reference proteome</keyword>